<organism evidence="1">
    <name type="scientific">Populus alba</name>
    <name type="common">White poplar</name>
    <dbReference type="NCBI Taxonomy" id="43335"/>
    <lineage>
        <taxon>Eukaryota</taxon>
        <taxon>Viridiplantae</taxon>
        <taxon>Streptophyta</taxon>
        <taxon>Embryophyta</taxon>
        <taxon>Tracheophyta</taxon>
        <taxon>Spermatophyta</taxon>
        <taxon>Magnoliopsida</taxon>
        <taxon>eudicotyledons</taxon>
        <taxon>Gunneridae</taxon>
        <taxon>Pentapetalae</taxon>
        <taxon>rosids</taxon>
        <taxon>fabids</taxon>
        <taxon>Malpighiales</taxon>
        <taxon>Salicaceae</taxon>
        <taxon>Saliceae</taxon>
        <taxon>Populus</taxon>
    </lineage>
</organism>
<sequence>MIVAPNATINMVTERKRNVINPIINLSGSVCLKSLNRNGDERIEKNVTTDVKEKAAAKATVAMRTATTEQPSAVVFSHSLAKLRSSEFAPTKDPSAVSFLVLS</sequence>
<protein>
    <submittedName>
        <fullName evidence="1">Uncharacterized protein</fullName>
    </submittedName>
</protein>
<reference evidence="1" key="1">
    <citation type="submission" date="2018-10" db="EMBL/GenBank/DDBJ databases">
        <title>Population genomic analysis revealed the cold adaptation of white poplar.</title>
        <authorList>
            <person name="Liu Y.-J."/>
        </authorList>
    </citation>
    <scope>NUCLEOTIDE SEQUENCE [LARGE SCALE GENOMIC DNA]</scope>
    <source>
        <strain evidence="1">PAL-ZL1</strain>
    </source>
</reference>
<name>A0A4U5Q664_POPAL</name>
<dbReference type="EMBL" id="RCHU01000406">
    <property type="protein sequence ID" value="TKS05718.1"/>
    <property type="molecule type" value="Genomic_DNA"/>
</dbReference>
<proteinExistence type="predicted"/>
<evidence type="ECO:0000313" key="1">
    <source>
        <dbReference type="EMBL" id="TKS05718.1"/>
    </source>
</evidence>
<accession>A0A4U5Q664</accession>
<gene>
    <name evidence="1" type="ORF">D5086_0000130230</name>
</gene>
<comment type="caution">
    <text evidence="1">The sequence shown here is derived from an EMBL/GenBank/DDBJ whole genome shotgun (WGS) entry which is preliminary data.</text>
</comment>
<dbReference type="AlphaFoldDB" id="A0A4U5Q664"/>